<name>A0ABR0BE08_PURLI</name>
<evidence type="ECO:0000256" key="7">
    <source>
        <dbReference type="ARBA" id="ARBA00022801"/>
    </source>
</evidence>
<dbReference type="InterPro" id="IPR053214">
    <property type="entry name" value="LysM12-like"/>
</dbReference>
<evidence type="ECO:0000256" key="11">
    <source>
        <dbReference type="ARBA" id="ARBA00023295"/>
    </source>
</evidence>
<comment type="similarity">
    <text evidence="13">Belongs to the secreted LysM effector family.</text>
</comment>
<dbReference type="Pfam" id="PF00704">
    <property type="entry name" value="Glyco_hydro_18"/>
    <property type="match status" value="1"/>
</dbReference>
<evidence type="ECO:0000259" key="16">
    <source>
        <dbReference type="PROSITE" id="PS51782"/>
    </source>
</evidence>
<dbReference type="PANTHER" id="PTHR47700">
    <property type="entry name" value="V CHITINASE, PUTATIVE (AFU_ORTHOLOGUE AFUA_6G13720)-RELATED"/>
    <property type="match status" value="1"/>
</dbReference>
<dbReference type="PANTHER" id="PTHR47700:SF2">
    <property type="entry name" value="CHITINASE"/>
    <property type="match status" value="1"/>
</dbReference>
<keyword evidence="11 14" id="KW-0326">Glycosidase</keyword>
<evidence type="ECO:0000256" key="10">
    <source>
        <dbReference type="ARBA" id="ARBA00023277"/>
    </source>
</evidence>
<dbReference type="Gene3D" id="3.10.350.10">
    <property type="entry name" value="LysM domain"/>
    <property type="match status" value="3"/>
</dbReference>
<evidence type="ECO:0000256" key="15">
    <source>
        <dbReference type="SAM" id="SignalP"/>
    </source>
</evidence>
<comment type="caution">
    <text evidence="18">The sequence shown here is derived from an EMBL/GenBank/DDBJ whole genome shotgun (WGS) entry which is preliminary data.</text>
</comment>
<dbReference type="InterPro" id="IPR001223">
    <property type="entry name" value="Glyco_hydro18_cat"/>
</dbReference>
<evidence type="ECO:0000256" key="14">
    <source>
        <dbReference type="RuleBase" id="RU000489"/>
    </source>
</evidence>
<keyword evidence="5" id="KW-0964">Secreted</keyword>
<dbReference type="EC" id="3.2.1.14" evidence="4"/>
<gene>
    <name evidence="18" type="ORF">Purlil1_13463</name>
</gene>
<organism evidence="18 19">
    <name type="scientific">Purpureocillium lilacinum</name>
    <name type="common">Paecilomyces lilacinus</name>
    <dbReference type="NCBI Taxonomy" id="33203"/>
    <lineage>
        <taxon>Eukaryota</taxon>
        <taxon>Fungi</taxon>
        <taxon>Dikarya</taxon>
        <taxon>Ascomycota</taxon>
        <taxon>Pezizomycotina</taxon>
        <taxon>Sordariomycetes</taxon>
        <taxon>Hypocreomycetidae</taxon>
        <taxon>Hypocreales</taxon>
        <taxon>Ophiocordycipitaceae</taxon>
        <taxon>Purpureocillium</taxon>
    </lineage>
</organism>
<evidence type="ECO:0000256" key="1">
    <source>
        <dbReference type="ARBA" id="ARBA00000822"/>
    </source>
</evidence>
<keyword evidence="8" id="KW-0146">Chitin degradation</keyword>
<sequence>MRISLYQWLVPFALSLVYSLDVSRANDLPGLPTAVPAAKALKAIDTEGNADLAEWLQANMRASPEVLGACPSQCSQAINSTDAAGWFLIPEAARLSQCNETMLLDFVIKSDNATAIRACKADYSSKAKIAYRPTSDKAALCPTPNHKIVETPVRVAAGLPDGNDHGIAFSTEHVLSAGHQISRYLSTQVPSCTQNALVFGYSQSAVVGVFAGAELHQHGLTADILNRFLRLVEQRTISETTFVQLCPNDGLGADYTLGIIATGAANLQRAQEVVGLWAGGKCIATHDGRDWIQATIRVPPPVRTSNTTASNVTAITKRFGSKAASILSGRAECKTAIVKADDGCWALADRCGISQDDLKRYNTRANFCNTLVVGETVCCSAGALPSSIPPAKSDGTCETKDVKAGDSCGSMASKCGLSANDFMKVNTKENLCSNLIEGRQVCCSQGKLPDRRPKMGADGTCASYKTNNGDSCASIAASRDLTVKDIENFNKKTWGWNGCDILSLGFRLCVSEGNSPMPEAVSNAVCGPTVPRPGESGPTAAPKGVDLASLNPCPLKACCNVWGQCGLSDDFCKEAPSKTGAPGTSGLRNGCVSNCGMDIIKSSPPTSKINIAYFEAWNSERTCLNMNVDQIDTNKYTHIHFAFAEVTRDFKVNISRVQDQFDAFKAMSGVKKIISFGGWDFSALPGTFNILREAVKPANRDAFKNSVVDFVNQHGLDGVDLDWEYPGAPDIPDIPADDPQNGINYYKFLVTVKSALGASKSVSFAAPSSYWYLKAYPVSLLARSLDYIVFMTYDLHGQWDYNNKWTSPGCPTGNCLRSHVNDTETKDALAMITKAGVASNKVVVGVASYGRSFKMDTAGCDGPMCKFTGSPRVSNAARGRCTNTAGYISNAEIAEIIASGKVNKQWKEVGSNIMVYDDTEWVAYMDDNMKALRSKFYEMYNFAGTTDWAVDLQAFVDGSEGGGDDDYEQEIDDDYLSECGGSYASLDSIEKSRDSMAPHCAEKYVADVEVAIMSDALKKYSDLVKGGYDKKFQIYRNYVIGLVPLQVDAFMASDEVQKYFTCTETGTFQCCGSCRYFCGNEGACQKFEGCKDGKGTVNIQCPQMEHELDMLDGTHIPNATFSLKDKSGFWKAIGEKYGIEESWVTWGRRLMRVNNGCQYAGEKIKECMDKQNNYFYNYPTANLDKVTVYNPRDIISKSYDDTEGMLENFKIIRDFAEFDDTQPWSDAVDAMSLPSLSLQMAVENMQEIAEKADEIKKKEREQFILNMIMGILFFIPFAGEAAGAAGLTATRSLIRLIEEVGTAGLAVYGVVNDPKNAFNTVFGYMLGKAIDHGSLGKAANAKRGMKGSELNSLGKIKADLGRMDTVRMRVCSL</sequence>
<evidence type="ECO:0000313" key="19">
    <source>
        <dbReference type="Proteomes" id="UP001287286"/>
    </source>
</evidence>
<dbReference type="InterPro" id="IPR001579">
    <property type="entry name" value="Glyco_hydro_18_chit_AS"/>
</dbReference>
<dbReference type="PROSITE" id="PS01095">
    <property type="entry name" value="GH18_1"/>
    <property type="match status" value="1"/>
</dbReference>
<accession>A0ABR0BE08</accession>
<feature type="chain" id="PRO_5045639166" description="chitinase" evidence="15">
    <location>
        <begin position="20"/>
        <end position="1373"/>
    </location>
</feature>
<reference evidence="18 19" key="1">
    <citation type="journal article" date="2024" name="Microbiol. Resour. Announc.">
        <title>Genome annotations for the ascomycete fungi Trichoderma harzianum, Trichoderma aggressivum, and Purpureocillium lilacinum.</title>
        <authorList>
            <person name="Beijen E.P.W."/>
            <person name="Ohm R.A."/>
        </authorList>
    </citation>
    <scope>NUCLEOTIDE SEQUENCE [LARGE SCALE GENOMIC DNA]</scope>
    <source>
        <strain evidence="18 19">CBS 150709</strain>
    </source>
</reference>
<feature type="domain" description="GH18" evidence="17">
    <location>
        <begin position="608"/>
        <end position="978"/>
    </location>
</feature>
<keyword evidence="6" id="KW-0147">Chitin-binding</keyword>
<feature type="domain" description="LysM" evidence="16">
    <location>
        <begin position="334"/>
        <end position="379"/>
    </location>
</feature>
<keyword evidence="12" id="KW-0624">Polysaccharide degradation</keyword>
<dbReference type="PROSITE" id="PS51910">
    <property type="entry name" value="GH18_2"/>
    <property type="match status" value="1"/>
</dbReference>
<dbReference type="Proteomes" id="UP001287286">
    <property type="component" value="Unassembled WGS sequence"/>
</dbReference>
<dbReference type="SMART" id="SM00636">
    <property type="entry name" value="Glyco_18"/>
    <property type="match status" value="1"/>
</dbReference>
<dbReference type="SUPFAM" id="SSF57016">
    <property type="entry name" value="Plant lectins/antimicrobial peptides"/>
    <property type="match status" value="1"/>
</dbReference>
<feature type="domain" description="LysM" evidence="16">
    <location>
        <begin position="398"/>
        <end position="443"/>
    </location>
</feature>
<dbReference type="Pfam" id="PF01476">
    <property type="entry name" value="LysM"/>
    <property type="match status" value="3"/>
</dbReference>
<comment type="subcellular location">
    <subcellularLocation>
        <location evidence="2">Secreted</location>
    </subcellularLocation>
</comment>
<dbReference type="SUPFAM" id="SSF51445">
    <property type="entry name" value="(Trans)glycosidases"/>
    <property type="match status" value="1"/>
</dbReference>
<evidence type="ECO:0000256" key="8">
    <source>
        <dbReference type="ARBA" id="ARBA00023024"/>
    </source>
</evidence>
<comment type="similarity">
    <text evidence="3">Belongs to the glycosyl hydrolase 18 family. Chitinase class V subfamily.</text>
</comment>
<evidence type="ECO:0000256" key="13">
    <source>
        <dbReference type="ARBA" id="ARBA00044955"/>
    </source>
</evidence>
<keyword evidence="9" id="KW-0843">Virulence</keyword>
<dbReference type="CDD" id="cd02878">
    <property type="entry name" value="GH18_zymocin_alpha"/>
    <property type="match status" value="1"/>
</dbReference>
<dbReference type="SUPFAM" id="SSF54106">
    <property type="entry name" value="LysM domain"/>
    <property type="match status" value="2"/>
</dbReference>
<keyword evidence="19" id="KW-1185">Reference proteome</keyword>
<evidence type="ECO:0000256" key="4">
    <source>
        <dbReference type="ARBA" id="ARBA00012729"/>
    </source>
</evidence>
<feature type="signal peptide" evidence="15">
    <location>
        <begin position="1"/>
        <end position="19"/>
    </location>
</feature>
<keyword evidence="7 14" id="KW-0378">Hydrolase</keyword>
<dbReference type="InterPro" id="IPR011583">
    <property type="entry name" value="Chitinase_II/V-like_cat"/>
</dbReference>
<dbReference type="InterPro" id="IPR017853">
    <property type="entry name" value="GH"/>
</dbReference>
<dbReference type="InterPro" id="IPR018392">
    <property type="entry name" value="LysM"/>
</dbReference>
<dbReference type="SMART" id="SM00257">
    <property type="entry name" value="LysM"/>
    <property type="match status" value="3"/>
</dbReference>
<dbReference type="Gene3D" id="3.10.50.10">
    <property type="match status" value="1"/>
</dbReference>
<feature type="domain" description="LysM" evidence="16">
    <location>
        <begin position="462"/>
        <end position="510"/>
    </location>
</feature>
<evidence type="ECO:0000256" key="12">
    <source>
        <dbReference type="ARBA" id="ARBA00023326"/>
    </source>
</evidence>
<dbReference type="Gene3D" id="3.30.60.10">
    <property type="entry name" value="Endochitinase-like"/>
    <property type="match status" value="1"/>
</dbReference>
<evidence type="ECO:0000256" key="6">
    <source>
        <dbReference type="ARBA" id="ARBA00022669"/>
    </source>
</evidence>
<comment type="catalytic activity">
    <reaction evidence="1">
        <text>Random endo-hydrolysis of N-acetyl-beta-D-glucosaminide (1-&gt;4)-beta-linkages in chitin and chitodextrins.</text>
        <dbReference type="EC" id="3.2.1.14"/>
    </reaction>
</comment>
<evidence type="ECO:0000256" key="9">
    <source>
        <dbReference type="ARBA" id="ARBA00023026"/>
    </source>
</evidence>
<proteinExistence type="inferred from homology"/>
<evidence type="ECO:0000313" key="18">
    <source>
        <dbReference type="EMBL" id="KAK4071309.1"/>
    </source>
</evidence>
<dbReference type="PROSITE" id="PS51782">
    <property type="entry name" value="LYSM"/>
    <property type="match status" value="3"/>
</dbReference>
<dbReference type="InterPro" id="IPR036779">
    <property type="entry name" value="LysM_dom_sf"/>
</dbReference>
<evidence type="ECO:0000256" key="2">
    <source>
        <dbReference type="ARBA" id="ARBA00004613"/>
    </source>
</evidence>
<evidence type="ECO:0000256" key="5">
    <source>
        <dbReference type="ARBA" id="ARBA00022525"/>
    </source>
</evidence>
<dbReference type="CDD" id="cd00035">
    <property type="entry name" value="ChtBD1"/>
    <property type="match status" value="1"/>
</dbReference>
<dbReference type="SUPFAM" id="SSF54556">
    <property type="entry name" value="Chitinase insertion domain"/>
    <property type="match status" value="1"/>
</dbReference>
<protein>
    <recommendedName>
        <fullName evidence="4">chitinase</fullName>
        <ecNumber evidence="4">3.2.1.14</ecNumber>
    </recommendedName>
</protein>
<dbReference type="InterPro" id="IPR029070">
    <property type="entry name" value="Chitinase_insertion_sf"/>
</dbReference>
<keyword evidence="15" id="KW-0732">Signal</keyword>
<dbReference type="InterPro" id="IPR036861">
    <property type="entry name" value="Endochitinase-like_sf"/>
</dbReference>
<keyword evidence="10" id="KW-0119">Carbohydrate metabolism</keyword>
<evidence type="ECO:0000256" key="3">
    <source>
        <dbReference type="ARBA" id="ARBA00008682"/>
    </source>
</evidence>
<evidence type="ECO:0000259" key="17">
    <source>
        <dbReference type="PROSITE" id="PS51910"/>
    </source>
</evidence>
<dbReference type="Gene3D" id="3.20.20.80">
    <property type="entry name" value="Glycosidases"/>
    <property type="match status" value="1"/>
</dbReference>
<dbReference type="EMBL" id="JAWRVI010000226">
    <property type="protein sequence ID" value="KAK4071309.1"/>
    <property type="molecule type" value="Genomic_DNA"/>
</dbReference>